<evidence type="ECO:0000313" key="3">
    <source>
        <dbReference type="EnsemblMetazoa" id="GBRI034304-PA"/>
    </source>
</evidence>
<keyword evidence="4" id="KW-1185">Reference proteome</keyword>
<keyword evidence="2" id="KW-0472">Membrane</keyword>
<evidence type="ECO:0000313" key="4">
    <source>
        <dbReference type="Proteomes" id="UP000091820"/>
    </source>
</evidence>
<dbReference type="Proteomes" id="UP000091820">
    <property type="component" value="Unassembled WGS sequence"/>
</dbReference>
<name>A0A1A9WVT3_9MUSC</name>
<dbReference type="EnsemblMetazoa" id="GBRI034304-RA">
    <property type="protein sequence ID" value="GBRI034304-PA"/>
    <property type="gene ID" value="GBRI034304"/>
</dbReference>
<keyword evidence="2" id="KW-1133">Transmembrane helix</keyword>
<accession>A0A1A9WVT3</accession>
<protein>
    <submittedName>
        <fullName evidence="3">Uncharacterized protein</fullName>
    </submittedName>
</protein>
<dbReference type="AlphaFoldDB" id="A0A1A9WVT3"/>
<reference evidence="4" key="1">
    <citation type="submission" date="2014-03" db="EMBL/GenBank/DDBJ databases">
        <authorList>
            <person name="Aksoy S."/>
            <person name="Warren W."/>
            <person name="Wilson R.K."/>
        </authorList>
    </citation>
    <scope>NUCLEOTIDE SEQUENCE [LARGE SCALE GENOMIC DNA]</scope>
    <source>
        <strain evidence="4">IAEA</strain>
    </source>
</reference>
<proteinExistence type="predicted"/>
<dbReference type="VEuPathDB" id="VectorBase:GBRI034304"/>
<organism evidence="3 4">
    <name type="scientific">Glossina brevipalpis</name>
    <dbReference type="NCBI Taxonomy" id="37001"/>
    <lineage>
        <taxon>Eukaryota</taxon>
        <taxon>Metazoa</taxon>
        <taxon>Ecdysozoa</taxon>
        <taxon>Arthropoda</taxon>
        <taxon>Hexapoda</taxon>
        <taxon>Insecta</taxon>
        <taxon>Pterygota</taxon>
        <taxon>Neoptera</taxon>
        <taxon>Endopterygota</taxon>
        <taxon>Diptera</taxon>
        <taxon>Brachycera</taxon>
        <taxon>Muscomorpha</taxon>
        <taxon>Hippoboscoidea</taxon>
        <taxon>Glossinidae</taxon>
        <taxon>Glossina</taxon>
    </lineage>
</organism>
<evidence type="ECO:0000256" key="1">
    <source>
        <dbReference type="SAM" id="MobiDB-lite"/>
    </source>
</evidence>
<feature type="transmembrane region" description="Helical" evidence="2">
    <location>
        <begin position="87"/>
        <end position="104"/>
    </location>
</feature>
<evidence type="ECO:0000256" key="2">
    <source>
        <dbReference type="SAM" id="Phobius"/>
    </source>
</evidence>
<keyword evidence="2" id="KW-0812">Transmembrane</keyword>
<sequence>MYKEKKSDESVKGNALQLISYATNYTLSVDTDDNVNDKSADDDDEQKNGEDNNNNGATTLKLLLDYVFYGKHMYDGRIENVTLLRMAYKYLLLAVLQPTLYYIYAIEYLRLADVLC</sequence>
<feature type="region of interest" description="Disordered" evidence="1">
    <location>
        <begin position="29"/>
        <end position="57"/>
    </location>
</feature>
<reference evidence="3" key="2">
    <citation type="submission" date="2020-05" db="UniProtKB">
        <authorList>
            <consortium name="EnsemblMetazoa"/>
        </authorList>
    </citation>
    <scope>IDENTIFICATION</scope>
    <source>
        <strain evidence="3">IAEA</strain>
    </source>
</reference>
<feature type="compositionally biased region" description="Acidic residues" evidence="1">
    <location>
        <begin position="30"/>
        <end position="45"/>
    </location>
</feature>